<dbReference type="PANTHER" id="PTHR43316">
    <property type="entry name" value="HYDROLASE, HALOACID DELAHOGENASE-RELATED"/>
    <property type="match status" value="1"/>
</dbReference>
<dbReference type="KEGG" id="ruj:E5Z56_05995"/>
<dbReference type="OrthoDB" id="9809962at2"/>
<dbReference type="EMBL" id="CP039381">
    <property type="protein sequence ID" value="QCT06939.1"/>
    <property type="molecule type" value="Genomic_DNA"/>
</dbReference>
<dbReference type="SUPFAM" id="SSF56784">
    <property type="entry name" value="HAD-like"/>
    <property type="match status" value="1"/>
</dbReference>
<dbReference type="AlphaFoldDB" id="A0A4P8XXN9"/>
<protein>
    <submittedName>
        <fullName evidence="2">HAD family hydrolase</fullName>
    </submittedName>
</protein>
<organism evidence="2 3">
    <name type="scientific">Ruminococcus bovis</name>
    <dbReference type="NCBI Taxonomy" id="2564099"/>
    <lineage>
        <taxon>Bacteria</taxon>
        <taxon>Bacillati</taxon>
        <taxon>Bacillota</taxon>
        <taxon>Clostridia</taxon>
        <taxon>Eubacteriales</taxon>
        <taxon>Oscillospiraceae</taxon>
        <taxon>Ruminococcus</taxon>
    </lineage>
</organism>
<reference evidence="2 3" key="1">
    <citation type="submission" date="2019-04" db="EMBL/GenBank/DDBJ databases">
        <authorList>
            <person name="Embree M."/>
            <person name="Gaffney J.R."/>
        </authorList>
    </citation>
    <scope>NUCLEOTIDE SEQUENCE [LARGE SCALE GENOMIC DNA]</scope>
    <source>
        <strain evidence="2 3">JE7A12</strain>
    </source>
</reference>
<dbReference type="RefSeq" id="WP_138157015.1">
    <property type="nucleotide sequence ID" value="NZ_CP039381.1"/>
</dbReference>
<dbReference type="Pfam" id="PF00702">
    <property type="entry name" value="Hydrolase"/>
    <property type="match status" value="1"/>
</dbReference>
<dbReference type="InterPro" id="IPR036412">
    <property type="entry name" value="HAD-like_sf"/>
</dbReference>
<gene>
    <name evidence="2" type="ORF">E5Z56_05995</name>
</gene>
<dbReference type="Proteomes" id="UP000301475">
    <property type="component" value="Chromosome"/>
</dbReference>
<dbReference type="SFLD" id="SFLDS00003">
    <property type="entry name" value="Haloacid_Dehalogenase"/>
    <property type="match status" value="1"/>
</dbReference>
<evidence type="ECO:0000313" key="3">
    <source>
        <dbReference type="Proteomes" id="UP000301475"/>
    </source>
</evidence>
<dbReference type="Gene3D" id="3.40.50.1000">
    <property type="entry name" value="HAD superfamily/HAD-like"/>
    <property type="match status" value="1"/>
</dbReference>
<dbReference type="GO" id="GO:0016787">
    <property type="term" value="F:hydrolase activity"/>
    <property type="evidence" value="ECO:0007669"/>
    <property type="project" value="UniProtKB-KW"/>
</dbReference>
<evidence type="ECO:0000256" key="1">
    <source>
        <dbReference type="ARBA" id="ARBA00022801"/>
    </source>
</evidence>
<proteinExistence type="predicted"/>
<keyword evidence="3" id="KW-1185">Reference proteome</keyword>
<name>A0A4P8XXN9_9FIRM</name>
<dbReference type="InterPro" id="IPR023214">
    <property type="entry name" value="HAD_sf"/>
</dbReference>
<dbReference type="InterPro" id="IPR051540">
    <property type="entry name" value="S-2-haloacid_dehalogenase"/>
</dbReference>
<sequence>MIKNIFFDLDGTMLPMDMKKFMKLYFSSMAEAVCPYIEMSPETLQKALLGGMEAMYQNQGAMSNKMCFWNKVATMVGPEIINDIPMFNGYYENEFILTKEATTVNPYSRKIVDEVRRKGYNTVMATNPFFPKIATERRVKWAGLDKNDFSVITTYENSKYCKPNPKYFIETCEMAKCKPEETLMVGNDAREDMVSATVGMETFLVTDDLINRDNVDISGYKQGSLKDFYEYCLQLPDLTEEQ</sequence>
<accession>A0A4P8XXN9</accession>
<dbReference type="SFLD" id="SFLDG01129">
    <property type="entry name" value="C1.5:_HAD__Beta-PGM__Phosphata"/>
    <property type="match status" value="1"/>
</dbReference>
<keyword evidence="1 2" id="KW-0378">Hydrolase</keyword>
<evidence type="ECO:0000313" key="2">
    <source>
        <dbReference type="EMBL" id="QCT06939.1"/>
    </source>
</evidence>
<dbReference type="PANTHER" id="PTHR43316:SF3">
    <property type="entry name" value="HALOACID DEHALOGENASE, TYPE II (AFU_ORTHOLOGUE AFUA_2G07750)-RELATED"/>
    <property type="match status" value="1"/>
</dbReference>